<sequence length="1051" mass="116907">MASNRCLVGSSVMLHMAVEIRPDSKRQPHPLTTQHQHNGHGNHIHSLTMPYATEDEIDWSDGTLHTPAPAYHEPDTANMCPGPVPVDDRQHDSLFESDDEKLPSVQVDQLSHGLPADIAQSLEEIQQNNPSTIRCAETSVRDHYRVPSRDDYMDFVLYQANQKAYEATILKQFVAHALHPDQVGKCFGSEEATRIDITRYMASISKNVDKLANKMVWNAHHRVICMFANEGKESTSFLHVRNLENVFAGFGPITASRVAGKLSESWHRAMSEPPMIQLSTLEYPLRRHTHPLEDIDDLVKTSFNQSAPNAVLTRSPPMALTRKKKARNIPGITKREKQPSVSSNNHIDDPDIEESSISPCSLSGPEKTLTLMTTPIVNAQPSHFVEPNNAKLELEYNHNNSIAEDFTNPYGRNAVPTRLEMLFDHCGADALTGDCAVPCAGGHSDSGIMDVPSWPLKLLHDHKRRLTERWGNPTQALETLRSGSEQTLVQALAKGFCPTAPDWHERVQIIASEQTNSISDHIVPVMEHITAGARTSRSPRDKNGIDNIPLAPFHATAKLTEPNEASVPSNRPVMKRRKMDTKRVASRPLTKRSTVMARKLSRSGTKQPDSPVPVAHTPILPHPSGSKTLEPDQILPPGAYFEAKSPDEKPAWRCCIKHAMGHYYNAGDRKTCRGCNSTLMDIPKVTYMDFYMPRRQFFHQPATGMRWKPCKPPLGKGRKNDHSCHNSIAKYPFWAAIDAGATEDQARQIGRDAVIEYLRPKPRKEPTPKPEPEPEPGPPPHPSGSTTMELGQEFFECAYWKKKERHEEFAWRCDVSHGLGRYYLAGDKKSCPGCGTNKGGRGRQTVMDFFLPPGTILRQEAPGLVKWKPRQYKARAANNVRATKNIKTQPGSHNQVCSEKYFQAKAQGLEHEEALQLALEQTDAWLDGKQDELARQYEQQDDDEVSNSAEDTTPTASSSHSGNTSAKTNPVEDAESNACRRNAHGGCTVSLIPTKRTSDELSDEDMDGTDSLFGADGDDEGVFEQGMHNLPPYLELYANSSAEESSGSESE</sequence>
<dbReference type="InParanoid" id="E5A7X8"/>
<feature type="compositionally biased region" description="Basic and acidic residues" evidence="1">
    <location>
        <begin position="763"/>
        <end position="772"/>
    </location>
</feature>
<feature type="region of interest" description="Disordered" evidence="1">
    <location>
        <begin position="756"/>
        <end position="788"/>
    </location>
</feature>
<name>E5A7X8_LEPMJ</name>
<dbReference type="HOGENOM" id="CLU_312869_0_0_1"/>
<evidence type="ECO:0000256" key="1">
    <source>
        <dbReference type="SAM" id="MobiDB-lite"/>
    </source>
</evidence>
<dbReference type="OrthoDB" id="3792198at2759"/>
<dbReference type="OMA" id="IAKDAYW"/>
<evidence type="ECO:0000313" key="2">
    <source>
        <dbReference type="EMBL" id="CBX99723.1"/>
    </source>
</evidence>
<proteinExistence type="predicted"/>
<feature type="region of interest" description="Disordered" evidence="1">
    <location>
        <begin position="333"/>
        <end position="359"/>
    </location>
</feature>
<keyword evidence="3" id="KW-1185">Reference proteome</keyword>
<dbReference type="AlphaFoldDB" id="E5A7X8"/>
<dbReference type="Proteomes" id="UP000002668">
    <property type="component" value="Genome"/>
</dbReference>
<dbReference type="EMBL" id="FP929137">
    <property type="protein sequence ID" value="CBX99723.1"/>
    <property type="molecule type" value="Genomic_DNA"/>
</dbReference>
<accession>E5A7X8</accession>
<feature type="region of interest" description="Disordered" evidence="1">
    <location>
        <begin position="63"/>
        <end position="91"/>
    </location>
</feature>
<feature type="region of interest" description="Disordered" evidence="1">
    <location>
        <begin position="561"/>
        <end position="642"/>
    </location>
</feature>
<organism evidence="3">
    <name type="scientific">Leptosphaeria maculans (strain JN3 / isolate v23.1.3 / race Av1-4-5-6-7-8)</name>
    <name type="common">Blackleg fungus</name>
    <name type="synonym">Phoma lingam</name>
    <dbReference type="NCBI Taxonomy" id="985895"/>
    <lineage>
        <taxon>Eukaryota</taxon>
        <taxon>Fungi</taxon>
        <taxon>Dikarya</taxon>
        <taxon>Ascomycota</taxon>
        <taxon>Pezizomycotina</taxon>
        <taxon>Dothideomycetes</taxon>
        <taxon>Pleosporomycetidae</taxon>
        <taxon>Pleosporales</taxon>
        <taxon>Pleosporineae</taxon>
        <taxon>Leptosphaeriaceae</taxon>
        <taxon>Plenodomus</taxon>
        <taxon>Plenodomus lingam/Leptosphaeria maculans species complex</taxon>
    </lineage>
</organism>
<feature type="compositionally biased region" description="Polar residues" evidence="1">
    <location>
        <begin position="946"/>
        <end position="968"/>
    </location>
</feature>
<feature type="region of interest" description="Disordered" evidence="1">
    <location>
        <begin position="23"/>
        <end position="43"/>
    </location>
</feature>
<gene>
    <name evidence="2" type="ORF">LEMA_P073120.1</name>
</gene>
<evidence type="ECO:0000313" key="3">
    <source>
        <dbReference type="Proteomes" id="UP000002668"/>
    </source>
</evidence>
<reference evidence="3" key="1">
    <citation type="journal article" date="2011" name="Nat. Commun.">
        <title>Effector diversification within compartments of the Leptosphaeria maculans genome affected by Repeat-Induced Point mutations.</title>
        <authorList>
            <person name="Rouxel T."/>
            <person name="Grandaubert J."/>
            <person name="Hane J.K."/>
            <person name="Hoede C."/>
            <person name="van de Wouw A.P."/>
            <person name="Couloux A."/>
            <person name="Dominguez V."/>
            <person name="Anthouard V."/>
            <person name="Bally P."/>
            <person name="Bourras S."/>
            <person name="Cozijnsen A.J."/>
            <person name="Ciuffetti L.M."/>
            <person name="Degrave A."/>
            <person name="Dilmaghani A."/>
            <person name="Duret L."/>
            <person name="Fudal I."/>
            <person name="Goodwin S.B."/>
            <person name="Gout L."/>
            <person name="Glaser N."/>
            <person name="Linglin J."/>
            <person name="Kema G.H.J."/>
            <person name="Lapalu N."/>
            <person name="Lawrence C.B."/>
            <person name="May K."/>
            <person name="Meyer M."/>
            <person name="Ollivier B."/>
            <person name="Poulain J."/>
            <person name="Schoch C.L."/>
            <person name="Simon A."/>
            <person name="Spatafora J.W."/>
            <person name="Stachowiak A."/>
            <person name="Turgeon B.G."/>
            <person name="Tyler B.M."/>
            <person name="Vincent D."/>
            <person name="Weissenbach J."/>
            <person name="Amselem J."/>
            <person name="Quesneville H."/>
            <person name="Oliver R.P."/>
            <person name="Wincker P."/>
            <person name="Balesdent M.-H."/>
            <person name="Howlett B.J."/>
        </authorList>
    </citation>
    <scope>NUCLEOTIDE SEQUENCE [LARGE SCALE GENOMIC DNA]</scope>
    <source>
        <strain evidence="3">JN3 / isolate v23.1.3 / race Av1-4-5-6-7-8</strain>
    </source>
</reference>
<dbReference type="VEuPathDB" id="FungiDB:LEMA_P073120.1"/>
<feature type="region of interest" description="Disordered" evidence="1">
    <location>
        <begin position="935"/>
        <end position="1021"/>
    </location>
</feature>
<protein>
    <submittedName>
        <fullName evidence="2">Uncharacterized protein</fullName>
    </submittedName>
</protein>
<dbReference type="eggNOG" id="ENOG502R8CF">
    <property type="taxonomic scope" value="Eukaryota"/>
</dbReference>